<dbReference type="GO" id="GO:0000272">
    <property type="term" value="P:polysaccharide catabolic process"/>
    <property type="evidence" value="ECO:0007669"/>
    <property type="project" value="UniProtKB-KW"/>
</dbReference>
<keyword evidence="6" id="KW-0624">Polysaccharide degradation</keyword>
<keyword evidence="2 8" id="KW-0378">Hydrolase</keyword>
<dbReference type="GO" id="GO:0008270">
    <property type="term" value="F:zinc ion binding"/>
    <property type="evidence" value="ECO:0007669"/>
    <property type="project" value="UniProtKB-KW"/>
</dbReference>
<accession>A0AAD2I0X8</accession>
<dbReference type="EMBL" id="CAVNYO010000478">
    <property type="protein sequence ID" value="CAK5284403.1"/>
    <property type="molecule type" value="Genomic_DNA"/>
</dbReference>
<keyword evidence="5 8" id="KW-0326">Glycosidase</keyword>
<feature type="transmembrane region" description="Helical" evidence="10">
    <location>
        <begin position="799"/>
        <end position="819"/>
    </location>
</feature>
<dbReference type="InterPro" id="IPR001841">
    <property type="entry name" value="Znf_RING"/>
</dbReference>
<dbReference type="PROSITE" id="PS50089">
    <property type="entry name" value="ZF_RING_2"/>
    <property type="match status" value="1"/>
</dbReference>
<feature type="region of interest" description="Disordered" evidence="9">
    <location>
        <begin position="1183"/>
        <end position="1214"/>
    </location>
</feature>
<keyword evidence="14" id="KW-1185">Reference proteome</keyword>
<dbReference type="GO" id="GO:0008061">
    <property type="term" value="F:chitin binding"/>
    <property type="evidence" value="ECO:0007669"/>
    <property type="project" value="InterPro"/>
</dbReference>
<dbReference type="InterPro" id="IPR033421">
    <property type="entry name" value="Rit1_DUSP-like"/>
</dbReference>
<dbReference type="Gene3D" id="3.20.20.80">
    <property type="entry name" value="Glycosidases"/>
    <property type="match status" value="2"/>
</dbReference>
<dbReference type="SUPFAM" id="SSF51445">
    <property type="entry name" value="(Trans)glycosidases"/>
    <property type="match status" value="1"/>
</dbReference>
<dbReference type="PROSITE" id="PS01095">
    <property type="entry name" value="GH18_1"/>
    <property type="match status" value="1"/>
</dbReference>
<feature type="domain" description="RING-type" evidence="11">
    <location>
        <begin position="1223"/>
        <end position="1266"/>
    </location>
</feature>
<evidence type="ECO:0008006" key="15">
    <source>
        <dbReference type="Google" id="ProtNLM"/>
    </source>
</evidence>
<evidence type="ECO:0000256" key="3">
    <source>
        <dbReference type="ARBA" id="ARBA00023024"/>
    </source>
</evidence>
<feature type="domain" description="GH18" evidence="12">
    <location>
        <begin position="93"/>
        <end position="474"/>
    </location>
</feature>
<keyword evidence="4" id="KW-0119">Carbohydrate metabolism</keyword>
<dbReference type="InterPro" id="IPR001579">
    <property type="entry name" value="Glyco_hydro_18_chit_AS"/>
</dbReference>
<keyword evidence="10" id="KW-0472">Membrane</keyword>
<dbReference type="InterPro" id="IPR001223">
    <property type="entry name" value="Glyco_hydro18_cat"/>
</dbReference>
<dbReference type="CDD" id="cd06548">
    <property type="entry name" value="GH18_chitinase"/>
    <property type="match status" value="1"/>
</dbReference>
<dbReference type="InterPro" id="IPR007306">
    <property type="entry name" value="Rit1"/>
</dbReference>
<evidence type="ECO:0000313" key="14">
    <source>
        <dbReference type="Proteomes" id="UP001295794"/>
    </source>
</evidence>
<dbReference type="Proteomes" id="UP001295794">
    <property type="component" value="Unassembled WGS sequence"/>
</dbReference>
<dbReference type="GO" id="GO:0005737">
    <property type="term" value="C:cytoplasm"/>
    <property type="evidence" value="ECO:0007669"/>
    <property type="project" value="TreeGrafter"/>
</dbReference>
<keyword evidence="7" id="KW-0479">Metal-binding</keyword>
<keyword evidence="3" id="KW-0146">Chitin degradation</keyword>
<evidence type="ECO:0000256" key="2">
    <source>
        <dbReference type="ARBA" id="ARBA00022801"/>
    </source>
</evidence>
<feature type="region of interest" description="Disordered" evidence="9">
    <location>
        <begin position="1132"/>
        <end position="1156"/>
    </location>
</feature>
<evidence type="ECO:0000256" key="10">
    <source>
        <dbReference type="SAM" id="Phobius"/>
    </source>
</evidence>
<dbReference type="InterPro" id="IPR013083">
    <property type="entry name" value="Znf_RING/FYVE/PHD"/>
</dbReference>
<dbReference type="GO" id="GO:0006032">
    <property type="term" value="P:chitin catabolic process"/>
    <property type="evidence" value="ECO:0007669"/>
    <property type="project" value="UniProtKB-KW"/>
</dbReference>
<evidence type="ECO:0000256" key="8">
    <source>
        <dbReference type="RuleBase" id="RU000489"/>
    </source>
</evidence>
<dbReference type="GO" id="GO:0008843">
    <property type="term" value="F:endochitinase activity"/>
    <property type="evidence" value="ECO:0007669"/>
    <property type="project" value="UniProtKB-EC"/>
</dbReference>
<dbReference type="GO" id="GO:0043399">
    <property type="term" value="F:tRNA adenosine(64)-2'-O-ribosylphosphate transferase activity"/>
    <property type="evidence" value="ECO:0007669"/>
    <property type="project" value="InterPro"/>
</dbReference>
<dbReference type="SMART" id="SM00636">
    <property type="entry name" value="Glyco_18"/>
    <property type="match status" value="1"/>
</dbReference>
<dbReference type="GO" id="GO:0019988">
    <property type="term" value="P:charged-tRNA amino acid modification"/>
    <property type="evidence" value="ECO:0007669"/>
    <property type="project" value="InterPro"/>
</dbReference>
<dbReference type="InterPro" id="IPR017853">
    <property type="entry name" value="GH"/>
</dbReference>
<keyword evidence="10" id="KW-0812">Transmembrane</keyword>
<dbReference type="PANTHER" id="PTHR31811:SF0">
    <property type="entry name" value="TRNA A64-2'-O-RIBOSYLPHOSPHATE TRANSFERASE"/>
    <property type="match status" value="1"/>
</dbReference>
<organism evidence="13 14">
    <name type="scientific">Mycena citricolor</name>
    <dbReference type="NCBI Taxonomy" id="2018698"/>
    <lineage>
        <taxon>Eukaryota</taxon>
        <taxon>Fungi</taxon>
        <taxon>Dikarya</taxon>
        <taxon>Basidiomycota</taxon>
        <taxon>Agaricomycotina</taxon>
        <taxon>Agaricomycetes</taxon>
        <taxon>Agaricomycetidae</taxon>
        <taxon>Agaricales</taxon>
        <taxon>Marasmiineae</taxon>
        <taxon>Mycenaceae</taxon>
        <taxon>Mycena</taxon>
    </lineage>
</organism>
<evidence type="ECO:0000256" key="5">
    <source>
        <dbReference type="ARBA" id="ARBA00023295"/>
    </source>
</evidence>
<evidence type="ECO:0000259" key="11">
    <source>
        <dbReference type="PROSITE" id="PS50089"/>
    </source>
</evidence>
<dbReference type="PROSITE" id="PS51910">
    <property type="entry name" value="GH18_2"/>
    <property type="match status" value="1"/>
</dbReference>
<feature type="compositionally biased region" description="Polar residues" evidence="9">
    <location>
        <begin position="1183"/>
        <end position="1197"/>
    </location>
</feature>
<keyword evidence="10" id="KW-1133">Transmembrane helix</keyword>
<dbReference type="PANTHER" id="PTHR31811">
    <property type="entry name" value="TRNA A64-2'-O-RIBOSYLPHOSPHATE TRANSFERASE"/>
    <property type="match status" value="1"/>
</dbReference>
<name>A0AAD2I0X8_9AGAR</name>
<dbReference type="Pfam" id="PF17184">
    <property type="entry name" value="Rit1_C"/>
    <property type="match status" value="1"/>
</dbReference>
<dbReference type="Gene3D" id="3.30.40.10">
    <property type="entry name" value="Zinc/RING finger domain, C3HC4 (zinc finger)"/>
    <property type="match status" value="1"/>
</dbReference>
<comment type="catalytic activity">
    <reaction evidence="1">
        <text>Random endo-hydrolysis of N-acetyl-beta-D-glucosaminide (1-&gt;4)-beta-linkages in chitin and chitodextrins.</text>
        <dbReference type="EC" id="3.2.1.14"/>
    </reaction>
</comment>
<proteinExistence type="predicted"/>
<evidence type="ECO:0000256" key="4">
    <source>
        <dbReference type="ARBA" id="ARBA00023277"/>
    </source>
</evidence>
<keyword evidence="7" id="KW-0862">Zinc</keyword>
<gene>
    <name evidence="13" type="ORF">MYCIT1_LOCUS37622</name>
</gene>
<sequence length="1605" mass="176524">MCCPQDLHQQYLLLCLSGEIWYTWQKIVSDQFAMAASFSRMLALAALLSLFNVVSSTWIMHRPENVSAQIPQSQLQPALNPIVHQVQKRTRGKANMAYFTNWGIYGANFQPTDIVPDTLTHILYSFADVDPSTGNISLTDSYADIQKQYPGDSSSEPGNNIYGCLKQMYLLKLANRRLKVLLSIGGWTYSQSGHFSFVTDPVIRAKFVISAVQMIENYGFDGIDIDFEYPATPAEGQGFADLYTELRIAFDALAAIKGDKTPYELTAAVSAGYDNYQHLVVPQMNSALSYWNLMAYDYSGSWLTFADNQANVYGGVRTNASTDAAIKYYIASGASASKINMGIPLYGHGFENTKGLGQSYNGSLAERSGNTASRDLFLQGTPLFVHSSAQRRRKLKYLTVAGAHVFENTTDISSYSYDSVTEELISYDTPDIVKMKAQYSVSKGLAGSMFWELSTDKVGSESLVGISANVFGHLDETQNHIRYPSSSWDNIRSNMGQSHPTTTAGDWVASLSLSFRDCPSPRYTDPPMALWKSITGQKFAALEPPSAIGSAYNMSLNLSSIIMLPSRLLARLRQADDLLSPPSVLYDPESVNVPPPLASVSTKAPAGPMFPGPYGFFLSGYMLGLILLAILLHRIQNIVLPSRTSLFRRTRPLSRHGAFRRLYAHILPLDLTNSTTRLALQLPTLYYMSRTLVIWVVMLLQTSRYYPSWESGYVYSLGQWVQGLEVSNVCWWTFCSICATFSVEAFIRSLDGSGLGLLQMNPNTSPFNLIGYAFLLHIYSSRVTHIYRPASLPSRPDEHVIAVMTIPLIQLTIFHILAVRQRWSRHRLFPTALTSLLSLAHFHSTVYSQLHSVQNMFREDLGKATSELMPPTTTVSGEFARPTAPPALASDPMSIYFRPVEASVYPLLSYPNIFETLLLCTIAMTVVLNAVTQLAVTGRVSRPLIGLGIPSGADWTLPYEEDWGVVLLRIGTASLEATGLRGWGNELPGIFVGPRAAEFPEYGQAKLAGNGAVIVSSGFGPVALGQRHPRRGLTNEVRDVNVASARPWSFVTRFVHVRWIKAAIRFLFVAWSSGRNLLVGSWRFVVSGGRTKMWKRAGEKAGDVAPGHETDEQDVEAELDDGDAMYQRFLRQDPISDDDESAEENDTGDISEDEAEDANVGMEAADLFSDLSSAPLLLAHMSSTDSPLTRQRYGSSKEQPRAASPTPAVVPDTDPATESRRNCVICTVENREIVCWPCRCLSMCDACRESLSARSAAHKHRCPCCRQTLILVDSTRAGKRIPDALSKTVPIWCAVVNRAVALRFPEEEEARTWKTTTGLYTPPGAVSAQEHDQIAARVESWAVGLAASSYTLPDLPRPLRPLWITPASGAFPSPPSECIPVICVSASRQAALDRRTGGYAYVQGSGDDHELWGMGLDPDIFWRHQSELLNASRLELPQLVQTLVANRVQDAGSLCKLSRIERVQGRISIAAISDLTLDTPVALAPGKKGQLHLLQQVLPQAIAFAKKNLSSGLRLCIACRDGVDTSPGVALAVLQSFFDDQGDFTAEPSAIISIPPTSSELNGSPGPANKQTIRTRLEWIVASRPEANPARVTLKRVNEFLLTCR</sequence>
<protein>
    <recommendedName>
        <fullName evidence="15">Chitinase</fullName>
    </recommendedName>
</protein>
<evidence type="ECO:0000259" key="12">
    <source>
        <dbReference type="PROSITE" id="PS51910"/>
    </source>
</evidence>
<evidence type="ECO:0000256" key="6">
    <source>
        <dbReference type="ARBA" id="ARBA00023326"/>
    </source>
</evidence>
<reference evidence="13" key="1">
    <citation type="submission" date="2023-11" db="EMBL/GenBank/DDBJ databases">
        <authorList>
            <person name="De Vega J J."/>
            <person name="De Vega J J."/>
        </authorList>
    </citation>
    <scope>NUCLEOTIDE SEQUENCE</scope>
</reference>
<dbReference type="Pfam" id="PF04179">
    <property type="entry name" value="Init_tRNA_PT"/>
    <property type="match status" value="1"/>
</dbReference>
<feature type="compositionally biased region" description="Acidic residues" evidence="9">
    <location>
        <begin position="1135"/>
        <end position="1156"/>
    </location>
</feature>
<evidence type="ECO:0000313" key="13">
    <source>
        <dbReference type="EMBL" id="CAK5284403.1"/>
    </source>
</evidence>
<dbReference type="Pfam" id="PF00704">
    <property type="entry name" value="Glyco_hydro_18"/>
    <property type="match status" value="1"/>
</dbReference>
<keyword evidence="7" id="KW-0863">Zinc-finger</keyword>
<evidence type="ECO:0000256" key="1">
    <source>
        <dbReference type="ARBA" id="ARBA00000822"/>
    </source>
</evidence>
<evidence type="ECO:0000256" key="7">
    <source>
        <dbReference type="PROSITE-ProRule" id="PRU00175"/>
    </source>
</evidence>
<feature type="transmembrane region" description="Helical" evidence="10">
    <location>
        <begin position="614"/>
        <end position="633"/>
    </location>
</feature>
<dbReference type="InterPro" id="IPR033449">
    <property type="entry name" value="Rit1_N"/>
</dbReference>
<comment type="caution">
    <text evidence="13">The sequence shown here is derived from an EMBL/GenBank/DDBJ whole genome shotgun (WGS) entry which is preliminary data.</text>
</comment>
<dbReference type="InterPro" id="IPR011583">
    <property type="entry name" value="Chitinase_II/V-like_cat"/>
</dbReference>
<evidence type="ECO:0000256" key="9">
    <source>
        <dbReference type="SAM" id="MobiDB-lite"/>
    </source>
</evidence>